<keyword evidence="1" id="KW-0472">Membrane</keyword>
<sequence>MMNYENIDIVLLIMLLNSKTKSNKKVYFLIYSFFSLFFFHYRMAFAKVWYDIYDNRREHVASVILRKSHLRGKIQHRVPEFEIIGNDETTSIGRIYPFSTDLERTEYGQAVAVKSIFHFNYSLDNRSFCFF</sequence>
<dbReference type="EMBL" id="EU637018">
    <property type="protein sequence ID" value="ACD88977.1"/>
    <property type="molecule type" value="Genomic_DNA"/>
</dbReference>
<keyword evidence="1" id="KW-0812">Transmembrane</keyword>
<feature type="transmembrane region" description="Helical" evidence="1">
    <location>
        <begin position="26"/>
        <end position="50"/>
    </location>
</feature>
<evidence type="ECO:0000313" key="2">
    <source>
        <dbReference type="EMBL" id="ACD88977.1"/>
    </source>
</evidence>
<proteinExistence type="predicted"/>
<accession>B3G406</accession>
<evidence type="ECO:0000256" key="1">
    <source>
        <dbReference type="SAM" id="Phobius"/>
    </source>
</evidence>
<dbReference type="AlphaFoldDB" id="B3G406"/>
<protein>
    <submittedName>
        <fullName evidence="2">Uncharacterized protein</fullName>
    </submittedName>
</protein>
<reference evidence="2" key="1">
    <citation type="journal article" date="2009" name="Mol. Biol. Evol.">
        <title>Degenerate tetraploidy was established before bdelloid rotifer families diverged.</title>
        <authorList>
            <person name="Hur J.H."/>
            <person name="Van Doninck K."/>
            <person name="Mandigo M.L."/>
            <person name="Meselson M."/>
        </authorList>
    </citation>
    <scope>NUCLEOTIDE SEQUENCE</scope>
</reference>
<organism evidence="2">
    <name type="scientific">Adineta vaga</name>
    <name type="common">Rotifer</name>
    <name type="synonym">Callidina vaga</name>
    <dbReference type="NCBI Taxonomy" id="104782"/>
    <lineage>
        <taxon>Eukaryota</taxon>
        <taxon>Metazoa</taxon>
        <taxon>Spiralia</taxon>
        <taxon>Gnathifera</taxon>
        <taxon>Rotifera</taxon>
        <taxon>Eurotatoria</taxon>
        <taxon>Bdelloidea</taxon>
        <taxon>Adinetida</taxon>
        <taxon>Adinetidae</taxon>
        <taxon>Adineta</taxon>
    </lineage>
</organism>
<name>B3G406_ADIVA</name>
<keyword evidence="1" id="KW-1133">Transmembrane helix</keyword>